<dbReference type="GO" id="GO:0042597">
    <property type="term" value="C:periplasmic space"/>
    <property type="evidence" value="ECO:0007669"/>
    <property type="project" value="InterPro"/>
</dbReference>
<dbReference type="InterPro" id="IPR037061">
    <property type="entry name" value="Lytic_TGlycoase_superhlx_L_sf"/>
</dbReference>
<evidence type="ECO:0000259" key="4">
    <source>
        <dbReference type="Pfam" id="PF01464"/>
    </source>
</evidence>
<evidence type="ECO:0000313" key="6">
    <source>
        <dbReference type="EMBL" id="AAN67743.1"/>
    </source>
</evidence>
<dbReference type="InterPro" id="IPR008258">
    <property type="entry name" value="Transglycosylase_SLT_dom_1"/>
</dbReference>
<dbReference type="BioCyc" id="PPUT160488:G1G01-2272-MONOMER"/>
<organism evidence="6 7">
    <name type="scientific">Pseudomonas putida (strain ATCC 47054 / DSM 6125 / CFBP 8728 / NCIMB 11950 / KT2440)</name>
    <dbReference type="NCBI Taxonomy" id="160488"/>
    <lineage>
        <taxon>Bacteria</taxon>
        <taxon>Pseudomonadati</taxon>
        <taxon>Pseudomonadota</taxon>
        <taxon>Gammaproteobacteria</taxon>
        <taxon>Pseudomonadales</taxon>
        <taxon>Pseudomonadaceae</taxon>
        <taxon>Pseudomonas</taxon>
    </lineage>
</organism>
<evidence type="ECO:0000256" key="3">
    <source>
        <dbReference type="SAM" id="SignalP"/>
    </source>
</evidence>
<evidence type="ECO:0000256" key="2">
    <source>
        <dbReference type="ARBA" id="ARBA00022729"/>
    </source>
</evidence>
<feature type="signal peptide" evidence="3">
    <location>
        <begin position="1"/>
        <end position="39"/>
    </location>
</feature>
<dbReference type="PaxDb" id="160488-PP_2130"/>
<protein>
    <submittedName>
        <fullName evidence="6">Soluble lytic transglycosylase</fullName>
    </submittedName>
</protein>
<sequence length="657" mass="75338">MLAPPTLPMVQLPGRIMRSRLLHIASCLLLTAATCAAQATDLTLQRQYYDEAKRALAKGDKGPYLRYAQALSDYPLTPYLAYDELTARLKSASNQEIEGFLAKHGDLPQANWMKLRWLRWLAERGEWDTFVKYYDPKLNFTELDCLNGQYQLSHGLRAEGYATADKLWNVGKSQPAACDTLFGMWAAEGQLTEAKRWERTKLAAQARNYGLANTLVKTLTTLGPQGRLLIDVAQKPELLNQPSRFTPVNEAMSDVVSLGLRRLARQNPERAMALLDDYAQRMHFSGDEKVAIAREIGLTLARRYDPRALDLMTRYDPQLRDNTVSEWRLRLLLRLGRWEDAYELTKRLPQDLASTSRWKYWQARSLELAQPNNPQVPLLYKAAARERDFYGFLAADRAQTPYQLNNKPLLLSPQLVKKVRNTPGIQRALEFHARGQIVDGRREWYHVSRHFTRDEMVAQARLGYELRWYFPAIRTISQARYWDDLDIRFPMAHRDTLVREAKVRGLHSSWVFAITRQESAFMEDARSPVGASGLMQLMPATAKETARKFSIPLASPAQVLNPDKNIQLGAAYLSQVHSQFNGNRVLASAAYNAGPGRVRQWLKGAKHLSFDVWVESIPFDETRQYVQNVLSYSVIYGQKLNSPQPLVDWHERYFDDM</sequence>
<dbReference type="PANTHER" id="PTHR37423:SF5">
    <property type="entry name" value="SOLUBLE LYTIC MUREIN TRANSGLYCOSYLASE"/>
    <property type="match status" value="1"/>
</dbReference>
<comment type="similarity">
    <text evidence="1">Belongs to the transglycosylase Slt family.</text>
</comment>
<dbReference type="KEGG" id="ppu:PP_2130"/>
<dbReference type="InterPro" id="IPR023346">
    <property type="entry name" value="Lysozyme-like_dom_sf"/>
</dbReference>
<dbReference type="InterPro" id="IPR012289">
    <property type="entry name" value="Lytic_TGlycosylase_superhlx_L"/>
</dbReference>
<dbReference type="CAZy" id="GH23">
    <property type="family name" value="Glycoside Hydrolase Family 23"/>
</dbReference>
<reference evidence="6 7" key="2">
    <citation type="journal article" date="2016" name="Environ. Microbiol.">
        <title>The revisited genome of Pseudomonas putida KT2440 enlightens its value as a robust metabolic chassis.</title>
        <authorList>
            <person name="Belda E."/>
            <person name="van Heck R.G."/>
            <person name="Lopez-Sanchez M.J."/>
            <person name="Cruveiller S."/>
            <person name="Barbe V."/>
            <person name="Fraser C."/>
            <person name="Klenk H.P."/>
            <person name="Petersen J."/>
            <person name="Morgat A."/>
            <person name="Nikel P.I."/>
            <person name="Vallenet D."/>
            <person name="Rouy Z."/>
            <person name="Sekowska A."/>
            <person name="Martins Dos Santos V.A."/>
            <person name="de Lorenzo V."/>
            <person name="Danchin A."/>
            <person name="Medigue C."/>
        </authorList>
    </citation>
    <scope>NUCLEOTIDE SEQUENCE [LARGE SCALE GENOMIC DNA]</scope>
    <source>
        <strain evidence="7">ATCC 47054 / DSM 6125 / CFBP 8728 / NCIMB 11950 / KT2440</strain>
    </source>
</reference>
<dbReference type="STRING" id="160488.PP_2130"/>
<evidence type="ECO:0000313" key="7">
    <source>
        <dbReference type="Proteomes" id="UP000000556"/>
    </source>
</evidence>
<gene>
    <name evidence="6" type="ordered locus">PP_2130</name>
</gene>
<dbReference type="SUPFAM" id="SSF48435">
    <property type="entry name" value="Bacterial muramidases"/>
    <property type="match status" value="1"/>
</dbReference>
<evidence type="ECO:0000256" key="1">
    <source>
        <dbReference type="ARBA" id="ARBA00007734"/>
    </source>
</evidence>
<dbReference type="GO" id="GO:0004553">
    <property type="term" value="F:hydrolase activity, hydrolyzing O-glycosyl compounds"/>
    <property type="evidence" value="ECO:0007669"/>
    <property type="project" value="InterPro"/>
</dbReference>
<feature type="chain" id="PRO_5004305418" evidence="3">
    <location>
        <begin position="40"/>
        <end position="657"/>
    </location>
</feature>
<dbReference type="CDD" id="cd13401">
    <property type="entry name" value="Slt70-like"/>
    <property type="match status" value="1"/>
</dbReference>
<dbReference type="Gene3D" id="1.25.20.10">
    <property type="entry name" value="Bacterial muramidases"/>
    <property type="match status" value="1"/>
</dbReference>
<dbReference type="PANTHER" id="PTHR37423">
    <property type="entry name" value="SOLUBLE LYTIC MUREIN TRANSGLYCOSYLASE-RELATED"/>
    <property type="match status" value="1"/>
</dbReference>
<reference evidence="6 7" key="1">
    <citation type="journal article" date="2002" name="Environ. Microbiol.">
        <title>Complete genome sequence and comparative analysis of the metabolically versatile Pseudomonas putida KT2440.</title>
        <authorList>
            <person name="Nelson K.E."/>
            <person name="Weinel C."/>
            <person name="Paulsen I.T."/>
            <person name="Dodson R.J."/>
            <person name="Hilbert H."/>
            <person name="Martins dos Santos V.A."/>
            <person name="Fouts D.E."/>
            <person name="Gill S.R."/>
            <person name="Pop M."/>
            <person name="Holmes M."/>
            <person name="Brinkac L."/>
            <person name="Beanan M."/>
            <person name="DeBoy R.T."/>
            <person name="Daugherty S."/>
            <person name="Kolonay J."/>
            <person name="Madupu R."/>
            <person name="Nelson W."/>
            <person name="White O."/>
            <person name="Peterson J."/>
            <person name="Khouri H."/>
            <person name="Hance I."/>
            <person name="Chris Lee P."/>
            <person name="Holtzapple E."/>
            <person name="Scanlan D."/>
            <person name="Tran K."/>
            <person name="Moazzez A."/>
            <person name="Utterback T."/>
            <person name="Rizzo M."/>
            <person name="Lee K."/>
            <person name="Kosack D."/>
            <person name="Moestl D."/>
            <person name="Wedler H."/>
            <person name="Lauber J."/>
            <person name="Stjepandic D."/>
            <person name="Hoheisel J."/>
            <person name="Straetz M."/>
            <person name="Heim S."/>
            <person name="Kiewitz C."/>
            <person name="Eisen J.A."/>
            <person name="Timmis K.N."/>
            <person name="Dusterhoft A."/>
            <person name="Tummler B."/>
            <person name="Fraser C.M."/>
        </authorList>
    </citation>
    <scope>NUCLEOTIDE SEQUENCE [LARGE SCALE GENOMIC DNA]</scope>
    <source>
        <strain evidence="7">ATCC 47054 / DSM 6125 / CFBP 8728 / NCIMB 11950 / KT2440</strain>
    </source>
</reference>
<proteinExistence type="inferred from homology"/>
<dbReference type="AlphaFoldDB" id="Q88L07"/>
<dbReference type="PATRIC" id="fig|160488.4.peg.2248"/>
<dbReference type="HOGENOM" id="CLU_019016_0_1_6"/>
<accession>Q88L07</accession>
<dbReference type="OrthoDB" id="92254at2"/>
<feature type="domain" description="Lytic transglycosylase superhelical linker" evidence="5">
    <location>
        <begin position="418"/>
        <end position="485"/>
    </location>
</feature>
<keyword evidence="7" id="KW-1185">Reference proteome</keyword>
<dbReference type="Pfam" id="PF14718">
    <property type="entry name" value="SLT_L"/>
    <property type="match status" value="1"/>
</dbReference>
<keyword evidence="2 3" id="KW-0732">Signal</keyword>
<dbReference type="InterPro" id="IPR008939">
    <property type="entry name" value="Lytic_TGlycosylase_superhlx_U"/>
</dbReference>
<dbReference type="Pfam" id="PF01464">
    <property type="entry name" value="SLT"/>
    <property type="match status" value="1"/>
</dbReference>
<dbReference type="SUPFAM" id="SSF53955">
    <property type="entry name" value="Lysozyme-like"/>
    <property type="match status" value="1"/>
</dbReference>
<dbReference type="Gene3D" id="1.10.1240.20">
    <property type="entry name" value="Lytic transglycosylase, superhelical linker domain"/>
    <property type="match status" value="1"/>
</dbReference>
<dbReference type="Gene3D" id="1.10.530.10">
    <property type="match status" value="1"/>
</dbReference>
<feature type="domain" description="Transglycosylase SLT" evidence="4">
    <location>
        <begin position="501"/>
        <end position="611"/>
    </location>
</feature>
<dbReference type="Proteomes" id="UP000000556">
    <property type="component" value="Chromosome"/>
</dbReference>
<dbReference type="EMBL" id="AE015451">
    <property type="protein sequence ID" value="AAN67743.1"/>
    <property type="molecule type" value="Genomic_DNA"/>
</dbReference>
<dbReference type="eggNOG" id="COG0741">
    <property type="taxonomic scope" value="Bacteria"/>
</dbReference>
<dbReference type="PhylomeDB" id="Q88L07"/>
<evidence type="ECO:0000259" key="5">
    <source>
        <dbReference type="Pfam" id="PF14718"/>
    </source>
</evidence>
<name>Q88L07_PSEPK</name>